<sequence length="127" mass="15190">MKLYKKKVIQRIDNKPYLIRYSLFTCRWFAVKVHNIILSDFECQHDHPWAFVTILLKGGYVEYTQTGSKVYGRGSVLYRPAESLHRLEIHQPVWSLVITFKKVRQWGFLTPRGWIKWFDYSSTDSCK</sequence>
<organism evidence="1 2">
    <name type="scientific">Mucilaginibacter gracilis</name>
    <dbReference type="NCBI Taxonomy" id="423350"/>
    <lineage>
        <taxon>Bacteria</taxon>
        <taxon>Pseudomonadati</taxon>
        <taxon>Bacteroidota</taxon>
        <taxon>Sphingobacteriia</taxon>
        <taxon>Sphingobacteriales</taxon>
        <taxon>Sphingobacteriaceae</taxon>
        <taxon>Mucilaginibacter</taxon>
    </lineage>
</organism>
<dbReference type="Proteomes" id="UP000268007">
    <property type="component" value="Unassembled WGS sequence"/>
</dbReference>
<dbReference type="InterPro" id="IPR011051">
    <property type="entry name" value="RmlC_Cupin_sf"/>
</dbReference>
<evidence type="ECO:0008006" key="3">
    <source>
        <dbReference type="Google" id="ProtNLM"/>
    </source>
</evidence>
<reference evidence="1 2" key="1">
    <citation type="submission" date="2018-10" db="EMBL/GenBank/DDBJ databases">
        <title>Genomic Encyclopedia of Archaeal and Bacterial Type Strains, Phase II (KMG-II): from individual species to whole genera.</title>
        <authorList>
            <person name="Goeker M."/>
        </authorList>
    </citation>
    <scope>NUCLEOTIDE SEQUENCE [LARGE SCALE GENOMIC DNA]</scope>
    <source>
        <strain evidence="1 2">DSM 18602</strain>
    </source>
</reference>
<name>A0A495J4E7_9SPHI</name>
<accession>A0A495J4E7</accession>
<comment type="caution">
    <text evidence="1">The sequence shown here is derived from an EMBL/GenBank/DDBJ whole genome shotgun (WGS) entry which is preliminary data.</text>
</comment>
<evidence type="ECO:0000313" key="1">
    <source>
        <dbReference type="EMBL" id="RKR83214.1"/>
    </source>
</evidence>
<dbReference type="EMBL" id="RBKU01000001">
    <property type="protein sequence ID" value="RKR83214.1"/>
    <property type="molecule type" value="Genomic_DNA"/>
</dbReference>
<dbReference type="OrthoDB" id="950196at2"/>
<keyword evidence="2" id="KW-1185">Reference proteome</keyword>
<gene>
    <name evidence="1" type="ORF">BDD43_3416</name>
</gene>
<dbReference type="AlphaFoldDB" id="A0A495J4E7"/>
<proteinExistence type="predicted"/>
<evidence type="ECO:0000313" key="2">
    <source>
        <dbReference type="Proteomes" id="UP000268007"/>
    </source>
</evidence>
<dbReference type="RefSeq" id="WP_121198735.1">
    <property type="nucleotide sequence ID" value="NZ_RBKU01000001.1"/>
</dbReference>
<dbReference type="SUPFAM" id="SSF51182">
    <property type="entry name" value="RmlC-like cupins"/>
    <property type="match status" value="1"/>
</dbReference>
<protein>
    <recommendedName>
        <fullName evidence="3">AraC-like protein</fullName>
    </recommendedName>
</protein>